<feature type="compositionally biased region" description="Basic residues" evidence="1">
    <location>
        <begin position="72"/>
        <end position="81"/>
    </location>
</feature>
<proteinExistence type="predicted"/>
<comment type="caution">
    <text evidence="2">The sequence shown here is derived from an EMBL/GenBank/DDBJ whole genome shotgun (WGS) entry which is preliminary data.</text>
</comment>
<organism evidence="2">
    <name type="scientific">marine sediment metagenome</name>
    <dbReference type="NCBI Taxonomy" id="412755"/>
    <lineage>
        <taxon>unclassified sequences</taxon>
        <taxon>metagenomes</taxon>
        <taxon>ecological metagenomes</taxon>
    </lineage>
</organism>
<dbReference type="AlphaFoldDB" id="A0A0F9M9E8"/>
<protein>
    <submittedName>
        <fullName evidence="2">Uncharacterized protein</fullName>
    </submittedName>
</protein>
<feature type="region of interest" description="Disordered" evidence="1">
    <location>
        <begin position="35"/>
        <end position="81"/>
    </location>
</feature>
<evidence type="ECO:0000256" key="1">
    <source>
        <dbReference type="SAM" id="MobiDB-lite"/>
    </source>
</evidence>
<dbReference type="EMBL" id="LAZR01009325">
    <property type="protein sequence ID" value="KKM73285.1"/>
    <property type="molecule type" value="Genomic_DNA"/>
</dbReference>
<sequence length="81" mass="8439">MSEKHKHVFGTVVAGYTKPGEDSIQWKACGICGAEASKNRRPKAAQDAPPPKEDDEGITEPAGVSDSVTAKLGKKTSKGAS</sequence>
<evidence type="ECO:0000313" key="2">
    <source>
        <dbReference type="EMBL" id="KKM73285.1"/>
    </source>
</evidence>
<gene>
    <name evidence="2" type="ORF">LCGC14_1412040</name>
</gene>
<name>A0A0F9M9E8_9ZZZZ</name>
<reference evidence="2" key="1">
    <citation type="journal article" date="2015" name="Nature">
        <title>Complex archaea that bridge the gap between prokaryotes and eukaryotes.</title>
        <authorList>
            <person name="Spang A."/>
            <person name="Saw J.H."/>
            <person name="Jorgensen S.L."/>
            <person name="Zaremba-Niedzwiedzka K."/>
            <person name="Martijn J."/>
            <person name="Lind A.E."/>
            <person name="van Eijk R."/>
            <person name="Schleper C."/>
            <person name="Guy L."/>
            <person name="Ettema T.J."/>
        </authorList>
    </citation>
    <scope>NUCLEOTIDE SEQUENCE</scope>
</reference>
<accession>A0A0F9M9E8</accession>